<name>A0A1G2SDS7_9BACT</name>
<accession>A0A1G2SDS7</accession>
<gene>
    <name evidence="1" type="ORF">A3B07_01560</name>
</gene>
<evidence type="ECO:0000313" key="1">
    <source>
        <dbReference type="EMBL" id="OHA82601.1"/>
    </source>
</evidence>
<proteinExistence type="predicted"/>
<dbReference type="Proteomes" id="UP000178817">
    <property type="component" value="Unassembled WGS sequence"/>
</dbReference>
<reference evidence="1 2" key="1">
    <citation type="journal article" date="2016" name="Nat. Commun.">
        <title>Thousands of microbial genomes shed light on interconnected biogeochemical processes in an aquifer system.</title>
        <authorList>
            <person name="Anantharaman K."/>
            <person name="Brown C.T."/>
            <person name="Hug L.A."/>
            <person name="Sharon I."/>
            <person name="Castelle C.J."/>
            <person name="Probst A.J."/>
            <person name="Thomas B.C."/>
            <person name="Singh A."/>
            <person name="Wilkins M.J."/>
            <person name="Karaoz U."/>
            <person name="Brodie E.L."/>
            <person name="Williams K.H."/>
            <person name="Hubbard S.S."/>
            <person name="Banfield J.F."/>
        </authorList>
    </citation>
    <scope>NUCLEOTIDE SEQUENCE [LARGE SCALE GENOMIC DNA]</scope>
</reference>
<evidence type="ECO:0000313" key="2">
    <source>
        <dbReference type="Proteomes" id="UP000178817"/>
    </source>
</evidence>
<dbReference type="STRING" id="1802726.A3B07_01560"/>
<dbReference type="EMBL" id="MHUV01000005">
    <property type="protein sequence ID" value="OHA82601.1"/>
    <property type="molecule type" value="Genomic_DNA"/>
</dbReference>
<protein>
    <submittedName>
        <fullName evidence="1">Uncharacterized protein</fullName>
    </submittedName>
</protein>
<dbReference type="AlphaFoldDB" id="A0A1G2SDS7"/>
<organism evidence="1 2">
    <name type="scientific">Candidatus Yonathbacteria bacterium RIFCSPLOWO2_01_FULL_43_27</name>
    <dbReference type="NCBI Taxonomy" id="1802726"/>
    <lineage>
        <taxon>Bacteria</taxon>
        <taxon>Candidatus Yonathiibacteriota</taxon>
    </lineage>
</organism>
<comment type="caution">
    <text evidence="1">The sequence shown here is derived from an EMBL/GenBank/DDBJ whole genome shotgun (WGS) entry which is preliminary data.</text>
</comment>
<sequence>MEFVRIEKLDPHKLYKVCQITIDGKPLIYFVEDSRGCYHKNILNEVLTLNALPHTVIRKLGDEGYTFHGEGFVIEGMGGAKLLSEKNILLFGNSANYNMSISKTHVEKYMRSNPEWEFKIPSNPRKSLAS</sequence>